<dbReference type="EMBL" id="LCBY01000052">
    <property type="protein sequence ID" value="KKS20784.1"/>
    <property type="molecule type" value="Genomic_DNA"/>
</dbReference>
<evidence type="ECO:0000313" key="1">
    <source>
        <dbReference type="EMBL" id="KKS20784.1"/>
    </source>
</evidence>
<reference evidence="1 2" key="1">
    <citation type="journal article" date="2015" name="Nature">
        <title>rRNA introns, odd ribosomes, and small enigmatic genomes across a large radiation of phyla.</title>
        <authorList>
            <person name="Brown C.T."/>
            <person name="Hug L.A."/>
            <person name="Thomas B.C."/>
            <person name="Sharon I."/>
            <person name="Castelle C.J."/>
            <person name="Singh A."/>
            <person name="Wilkins M.J."/>
            <person name="Williams K.H."/>
            <person name="Banfield J.F."/>
        </authorList>
    </citation>
    <scope>NUCLEOTIDE SEQUENCE [LARGE SCALE GENOMIC DNA]</scope>
</reference>
<dbReference type="Proteomes" id="UP000034371">
    <property type="component" value="Unassembled WGS sequence"/>
</dbReference>
<comment type="caution">
    <text evidence="1">The sequence shown here is derived from an EMBL/GenBank/DDBJ whole genome shotgun (WGS) entry which is preliminary data.</text>
</comment>
<accession>A0A0G0X6U7</accession>
<protein>
    <submittedName>
        <fullName evidence="1">Uncharacterized protein</fullName>
    </submittedName>
</protein>
<evidence type="ECO:0000313" key="2">
    <source>
        <dbReference type="Proteomes" id="UP000034371"/>
    </source>
</evidence>
<gene>
    <name evidence="1" type="ORF">UU78_C0052G0004</name>
</gene>
<sequence>MAITVNWPTGVISVPKAEMTLVQSAPIEIRELNINTFRLTLKDLEDDAEGQVWSTTHNHNTTVAVGGVTLARVVEIINGYTVTFEDGSYAVNLVGANSNIADVVNLNTVSIRAANSAGLIQAVIWDEPIADHLTAGTTGKALSDAGGAGNPWGSPITGNTDAGTFGELVGKKLLTIAKFLGLK</sequence>
<proteinExistence type="predicted"/>
<name>A0A0G0X6U7_9BACT</name>
<organism evidence="1 2">
    <name type="scientific">Candidatus Roizmanbacteria bacterium GW2011_GWC2_41_7</name>
    <dbReference type="NCBI Taxonomy" id="1618487"/>
    <lineage>
        <taxon>Bacteria</taxon>
        <taxon>Candidatus Roizmaniibacteriota</taxon>
    </lineage>
</organism>
<dbReference type="AlphaFoldDB" id="A0A0G0X6U7"/>